<dbReference type="Gene3D" id="1.25.10.10">
    <property type="entry name" value="Leucine-rich Repeat Variant"/>
    <property type="match status" value="1"/>
</dbReference>
<comment type="caution">
    <text evidence="2">The sequence shown here is derived from an EMBL/GenBank/DDBJ whole genome shotgun (WGS) entry which is preliminary data.</text>
</comment>
<evidence type="ECO:0000256" key="1">
    <source>
        <dbReference type="SAM" id="MobiDB-lite"/>
    </source>
</evidence>
<dbReference type="InterPro" id="IPR011989">
    <property type="entry name" value="ARM-like"/>
</dbReference>
<dbReference type="RefSeq" id="XP_024346676.1">
    <property type="nucleotide sequence ID" value="XM_024498903.1"/>
</dbReference>
<feature type="region of interest" description="Disordered" evidence="1">
    <location>
        <begin position="275"/>
        <end position="302"/>
    </location>
</feature>
<dbReference type="SMART" id="SM00185">
    <property type="entry name" value="ARM"/>
    <property type="match status" value="4"/>
</dbReference>
<dbReference type="CTD" id="36345369"/>
<name>W6U2Z5_ECHGR</name>
<sequence length="348" mass="38384">MPQTKLLSSRSVNGVRALCGCLTAFLNRDEVTEPICSALRNLTHQNEHASLAVRQIHDFGVLKTIAGLLKSDQFPEQLPLVKAVIGLIRNLGLSKSCRRNLHQLGTTDSLIALFQRATSAYEDAVRQRSSILSDASELSYIEGVRLEDLVELLLVALQSMAQHSSARMTIIEAPEGVLASFVQYLYTSSEFLQRASLSLLNEISVCPEGSQAIEHEGAIARITELVHSSDPKTATYSASILHRAAAHLKSVDYQLRLSQELKKSLRDSGVLPAQGTLSEAPSIDRLPNIPEERIPKPRPRNNLDVDKYECEFESAPVICATGQRLNSSHRSLDEPRVYLEGREAPQLI</sequence>
<dbReference type="STRING" id="6210.W6U2Z5"/>
<gene>
    <name evidence="2" type="ORF">EGR_09654</name>
</gene>
<evidence type="ECO:0000313" key="3">
    <source>
        <dbReference type="Proteomes" id="UP000019149"/>
    </source>
</evidence>
<dbReference type="GO" id="GO:0045296">
    <property type="term" value="F:cadherin binding"/>
    <property type="evidence" value="ECO:0007669"/>
    <property type="project" value="InterPro"/>
</dbReference>
<dbReference type="OrthoDB" id="195736at2759"/>
<dbReference type="KEGG" id="egl:EGR_09654"/>
<dbReference type="GO" id="GO:0007155">
    <property type="term" value="P:cell adhesion"/>
    <property type="evidence" value="ECO:0007669"/>
    <property type="project" value="InterPro"/>
</dbReference>
<dbReference type="InterPro" id="IPR000225">
    <property type="entry name" value="Armadillo"/>
</dbReference>
<organism evidence="2 3">
    <name type="scientific">Echinococcus granulosus</name>
    <name type="common">Hydatid tapeworm</name>
    <dbReference type="NCBI Taxonomy" id="6210"/>
    <lineage>
        <taxon>Eukaryota</taxon>
        <taxon>Metazoa</taxon>
        <taxon>Spiralia</taxon>
        <taxon>Lophotrochozoa</taxon>
        <taxon>Platyhelminthes</taxon>
        <taxon>Cestoda</taxon>
        <taxon>Eucestoda</taxon>
        <taxon>Cyclophyllidea</taxon>
        <taxon>Taeniidae</taxon>
        <taxon>Echinococcus</taxon>
        <taxon>Echinococcus granulosus group</taxon>
    </lineage>
</organism>
<dbReference type="InterPro" id="IPR016024">
    <property type="entry name" value="ARM-type_fold"/>
</dbReference>
<keyword evidence="3" id="KW-1185">Reference proteome</keyword>
<evidence type="ECO:0000313" key="2">
    <source>
        <dbReference type="EMBL" id="EUB55480.1"/>
    </source>
</evidence>
<accession>W6U2Z5</accession>
<dbReference type="SUPFAM" id="SSF48371">
    <property type="entry name" value="ARM repeat"/>
    <property type="match status" value="1"/>
</dbReference>
<protein>
    <submittedName>
        <fullName evidence="2">Armadillo segment polarity protein</fullName>
    </submittedName>
</protein>
<dbReference type="InterPro" id="IPR013284">
    <property type="entry name" value="Beta-catenin"/>
</dbReference>
<feature type="compositionally biased region" description="Basic and acidic residues" evidence="1">
    <location>
        <begin position="290"/>
        <end position="302"/>
    </location>
</feature>
<dbReference type="GeneID" id="36345369"/>
<dbReference type="PANTHER" id="PTHR45976">
    <property type="entry name" value="ARMADILLO SEGMENT POLARITY PROTEIN"/>
    <property type="match status" value="1"/>
</dbReference>
<dbReference type="EMBL" id="APAU02000159">
    <property type="protein sequence ID" value="EUB55480.1"/>
    <property type="molecule type" value="Genomic_DNA"/>
</dbReference>
<reference evidence="2 3" key="1">
    <citation type="journal article" date="2013" name="Nat. Genet.">
        <title>The genome of the hydatid tapeworm Echinococcus granulosus.</title>
        <authorList>
            <person name="Zheng H."/>
            <person name="Zhang W."/>
            <person name="Zhang L."/>
            <person name="Zhang Z."/>
            <person name="Li J."/>
            <person name="Lu G."/>
            <person name="Zhu Y."/>
            <person name="Wang Y."/>
            <person name="Huang Y."/>
            <person name="Liu J."/>
            <person name="Kang H."/>
            <person name="Chen J."/>
            <person name="Wang L."/>
            <person name="Chen A."/>
            <person name="Yu S."/>
            <person name="Gao Z."/>
            <person name="Jin L."/>
            <person name="Gu W."/>
            <person name="Wang Z."/>
            <person name="Zhao L."/>
            <person name="Shi B."/>
            <person name="Wen H."/>
            <person name="Lin R."/>
            <person name="Jones M.K."/>
            <person name="Brejova B."/>
            <person name="Vinar T."/>
            <person name="Zhao G."/>
            <person name="McManus D.P."/>
            <person name="Chen Z."/>
            <person name="Zhou Y."/>
            <person name="Wang S."/>
        </authorList>
    </citation>
    <scope>NUCLEOTIDE SEQUENCE [LARGE SCALE GENOMIC DNA]</scope>
</reference>
<dbReference type="Proteomes" id="UP000019149">
    <property type="component" value="Unassembled WGS sequence"/>
</dbReference>
<proteinExistence type="predicted"/>
<dbReference type="AlphaFoldDB" id="W6U2Z5"/>